<dbReference type="EMBL" id="AGUD01000046">
    <property type="protein sequence ID" value="EHN12098.1"/>
    <property type="molecule type" value="Genomic_DNA"/>
</dbReference>
<dbReference type="PANTHER" id="PTHR37539">
    <property type="entry name" value="SECRETED PROTEIN-RELATED"/>
    <property type="match status" value="1"/>
</dbReference>
<dbReference type="RefSeq" id="WP_007571594.1">
    <property type="nucleotide sequence ID" value="NZ_AGUD01000046.1"/>
</dbReference>
<organism evidence="3 4">
    <name type="scientific">Patulibacter medicamentivorans</name>
    <dbReference type="NCBI Taxonomy" id="1097667"/>
    <lineage>
        <taxon>Bacteria</taxon>
        <taxon>Bacillati</taxon>
        <taxon>Actinomycetota</taxon>
        <taxon>Thermoleophilia</taxon>
        <taxon>Solirubrobacterales</taxon>
        <taxon>Patulibacteraceae</taxon>
        <taxon>Patulibacter</taxon>
    </lineage>
</organism>
<keyword evidence="4" id="KW-1185">Reference proteome</keyword>
<protein>
    <recommendedName>
        <fullName evidence="2">ER-bound oxygenase mpaB/mpaB'/Rubber oxygenase catalytic domain-containing protein</fullName>
    </recommendedName>
</protein>
<dbReference type="Pfam" id="PF09995">
    <property type="entry name" value="MPAB_Lcp_cat"/>
    <property type="match status" value="1"/>
</dbReference>
<evidence type="ECO:0000259" key="2">
    <source>
        <dbReference type="Pfam" id="PF09995"/>
    </source>
</evidence>
<evidence type="ECO:0000313" key="4">
    <source>
        <dbReference type="Proteomes" id="UP000005143"/>
    </source>
</evidence>
<feature type="domain" description="ER-bound oxygenase mpaB/mpaB'/Rubber oxygenase catalytic" evidence="2">
    <location>
        <begin position="125"/>
        <end position="358"/>
    </location>
</feature>
<dbReference type="GO" id="GO:0016491">
    <property type="term" value="F:oxidoreductase activity"/>
    <property type="evidence" value="ECO:0007669"/>
    <property type="project" value="InterPro"/>
</dbReference>
<dbReference type="InterPro" id="IPR037473">
    <property type="entry name" value="Lcp-like"/>
</dbReference>
<evidence type="ECO:0000256" key="1">
    <source>
        <dbReference type="SAM" id="MobiDB-lite"/>
    </source>
</evidence>
<dbReference type="InterPro" id="IPR018713">
    <property type="entry name" value="MPAB/Lcp_cat_dom"/>
</dbReference>
<feature type="region of interest" description="Disordered" evidence="1">
    <location>
        <begin position="1"/>
        <end position="29"/>
    </location>
</feature>
<gene>
    <name evidence="3" type="ORF">PAI11_10010</name>
</gene>
<evidence type="ECO:0000313" key="3">
    <source>
        <dbReference type="EMBL" id="EHN12098.1"/>
    </source>
</evidence>
<reference evidence="3 4" key="1">
    <citation type="journal article" date="2013" name="Biodegradation">
        <title>Quantitative proteomic analysis of ibuprofen-degrading Patulibacter sp. strain I11.</title>
        <authorList>
            <person name="Almeida B."/>
            <person name="Kjeldal H."/>
            <person name="Lolas I."/>
            <person name="Knudsen A.D."/>
            <person name="Carvalho G."/>
            <person name="Nielsen K.L."/>
            <person name="Barreto Crespo M.T."/>
            <person name="Stensballe A."/>
            <person name="Nielsen J.L."/>
        </authorList>
    </citation>
    <scope>NUCLEOTIDE SEQUENCE [LARGE SCALE GENOMIC DNA]</scope>
    <source>
        <strain evidence="3 4">I11</strain>
    </source>
</reference>
<dbReference type="AlphaFoldDB" id="H0E2I8"/>
<name>H0E2I8_9ACTN</name>
<dbReference type="OrthoDB" id="7614910at2"/>
<sequence>MLTSAEAPSTGRRRSAGRPDPTAAPSRAALLPDEDLAARLAAGRHEGDPLADALVATFAELPGGHGWRLLDQALDAAPGPLPADAPPALRALIEQAGSAPPWLDLDLVDAGATSFWRVGAPALFVSLLYGSLAFGYQYADLSRPLVATGRLERMASRRIGETARWSLDVTRPGGMHPGGAGWKSSIRVRIVHALVRARLTRSDGWDHEQWGVPISASGMMATAIGGFHIVPERALRDMGARCNDADREARTALWRWVAFVMGVPEDLLPQNAREAERLMATLEGFFPGPSEDGPRLMRALTHYGLPLEGAMPAPLVGPARALSAPVVASFIRRFLGDEMSDQLGLRRSPLRRLFPLTRPVVRAHAVLLALGVLGDERTSAAAQIRAIERLLDLAGDPKAPVSPGAVAG</sequence>
<accession>H0E2I8</accession>
<comment type="caution">
    <text evidence="3">The sequence shown here is derived from an EMBL/GenBank/DDBJ whole genome shotgun (WGS) entry which is preliminary data.</text>
</comment>
<proteinExistence type="predicted"/>
<dbReference type="Proteomes" id="UP000005143">
    <property type="component" value="Unassembled WGS sequence"/>
</dbReference>
<dbReference type="PANTHER" id="PTHR37539:SF1">
    <property type="entry name" value="ER-BOUND OXYGENASE MPAB_MPAB'_RUBBER OXYGENASE CATALYTIC DOMAIN-CONTAINING PROTEIN"/>
    <property type="match status" value="1"/>
</dbReference>